<dbReference type="EMBL" id="QMDL01000003">
    <property type="protein sequence ID" value="RMJ02827.1"/>
    <property type="molecule type" value="Genomic_DNA"/>
</dbReference>
<dbReference type="InterPro" id="IPR035965">
    <property type="entry name" value="PAS-like_dom_sf"/>
</dbReference>
<feature type="transmembrane region" description="Helical" evidence="2">
    <location>
        <begin position="24"/>
        <end position="41"/>
    </location>
</feature>
<reference evidence="6 7" key="1">
    <citation type="submission" date="2018-08" db="EMBL/GenBank/DDBJ databases">
        <title>Whole Genome Sequence of the Moderate Halophilic Marine Bacterium Marinobacter litoralis Sw-45.</title>
        <authorList>
            <person name="Musa H."/>
        </authorList>
    </citation>
    <scope>NUCLEOTIDE SEQUENCE [LARGE SCALE GENOMIC DNA]</scope>
    <source>
        <strain evidence="6 7">Sw-45</strain>
    </source>
</reference>
<dbReference type="PROSITE" id="PS50887">
    <property type="entry name" value="GGDEF"/>
    <property type="match status" value="1"/>
</dbReference>
<dbReference type="AlphaFoldDB" id="A0A3M2RC10"/>
<dbReference type="PANTHER" id="PTHR46663:SF4">
    <property type="entry name" value="DIGUANYLATE CYCLASE DGCT-RELATED"/>
    <property type="match status" value="1"/>
</dbReference>
<feature type="domain" description="PAC" evidence="4">
    <location>
        <begin position="181"/>
        <end position="232"/>
    </location>
</feature>
<dbReference type="InterPro" id="IPR029787">
    <property type="entry name" value="Nucleotide_cyclase"/>
</dbReference>
<keyword evidence="7" id="KW-1185">Reference proteome</keyword>
<dbReference type="NCBIfam" id="TIGR00229">
    <property type="entry name" value="sensory_box"/>
    <property type="match status" value="1"/>
</dbReference>
<dbReference type="Gene3D" id="3.30.450.20">
    <property type="entry name" value="PAS domain"/>
    <property type="match status" value="1"/>
</dbReference>
<dbReference type="PANTHER" id="PTHR46663">
    <property type="entry name" value="DIGUANYLATE CYCLASE DGCT-RELATED"/>
    <property type="match status" value="1"/>
</dbReference>
<keyword evidence="2" id="KW-1133">Transmembrane helix</keyword>
<dbReference type="NCBIfam" id="TIGR00254">
    <property type="entry name" value="GGDEF"/>
    <property type="match status" value="1"/>
</dbReference>
<dbReference type="FunFam" id="3.30.70.270:FF:000001">
    <property type="entry name" value="Diguanylate cyclase domain protein"/>
    <property type="match status" value="1"/>
</dbReference>
<dbReference type="SUPFAM" id="SSF55785">
    <property type="entry name" value="PYP-like sensor domain (PAS domain)"/>
    <property type="match status" value="1"/>
</dbReference>
<dbReference type="EC" id="2.7.7.65" evidence="6"/>
<dbReference type="Pfam" id="PF00990">
    <property type="entry name" value="GGDEF"/>
    <property type="match status" value="1"/>
</dbReference>
<keyword evidence="2" id="KW-0812">Transmembrane</keyword>
<feature type="transmembrane region" description="Helical" evidence="2">
    <location>
        <begin position="61"/>
        <end position="80"/>
    </location>
</feature>
<dbReference type="InterPro" id="IPR000160">
    <property type="entry name" value="GGDEF_dom"/>
</dbReference>
<comment type="caution">
    <text evidence="6">The sequence shown here is derived from an EMBL/GenBank/DDBJ whole genome shotgun (WGS) entry which is preliminary data.</text>
</comment>
<dbReference type="Proteomes" id="UP000265903">
    <property type="component" value="Unassembled WGS sequence"/>
</dbReference>
<dbReference type="SUPFAM" id="SSF55073">
    <property type="entry name" value="Nucleotide cyclase"/>
    <property type="match status" value="1"/>
</dbReference>
<dbReference type="SMART" id="SM00267">
    <property type="entry name" value="GGDEF"/>
    <property type="match status" value="1"/>
</dbReference>
<protein>
    <submittedName>
        <fullName evidence="6">Putative diguanylate cyclase YdaM</fullName>
        <ecNumber evidence="6">2.7.7.65</ecNumber>
    </submittedName>
</protein>
<accession>A0A3M2RC10</accession>
<dbReference type="InterPro" id="IPR000700">
    <property type="entry name" value="PAS-assoc_C"/>
</dbReference>
<dbReference type="CDD" id="cd01949">
    <property type="entry name" value="GGDEF"/>
    <property type="match status" value="1"/>
</dbReference>
<organism evidence="6 7">
    <name type="scientific">Marinobacter litoralis</name>
    <dbReference type="NCBI Taxonomy" id="187981"/>
    <lineage>
        <taxon>Bacteria</taxon>
        <taxon>Pseudomonadati</taxon>
        <taxon>Pseudomonadota</taxon>
        <taxon>Gammaproteobacteria</taxon>
        <taxon>Pseudomonadales</taxon>
        <taxon>Marinobacteraceae</taxon>
        <taxon>Marinobacter</taxon>
    </lineage>
</organism>
<dbReference type="InterPro" id="IPR000014">
    <property type="entry name" value="PAS"/>
</dbReference>
<keyword evidence="6" id="KW-0808">Transferase</keyword>
<keyword evidence="6" id="KW-0548">Nucleotidyltransferase</keyword>
<dbReference type="InterPro" id="IPR013655">
    <property type="entry name" value="PAS_fold_3"/>
</dbReference>
<dbReference type="PROSITE" id="PS50112">
    <property type="entry name" value="PAS"/>
    <property type="match status" value="1"/>
</dbReference>
<sequence>MSQGRPEDNGTAPLQANRSPLRRALWAAFVYLLVGLAWIGFSDQLAEAWVQDARALSEVQTWKGFLFVGVTGITLFIVMFRQLRKDRLLLMVQVRQRKVMREHERQLTVLLNNLPGMAFRFRNDQLGSFIFISDGCEELTGYSAEELMRKGSLSKSGLMGDDSRYAIAQEVAESIRQQGFFSIEFPITRKDGRDLWVWARGTGLTDDEGSRLLEGIVLDVSRQKALEQELEELATKDPLTGLLNRRELSRILAEELERAHRYHRSLAILWIDFDHFKKVNDRYGHAAGDLVLSTASRILDSSVRGVDSVGRFGGEEFVVVLPEMGQTEALDTAERLRQAVRDKPVILASGDQVSVTASIGIAVYPIHGSCVEELSAEADKAMYRAKMQGRDCVAIAQPARPIHNEAT</sequence>
<dbReference type="Pfam" id="PF08447">
    <property type="entry name" value="PAS_3"/>
    <property type="match status" value="1"/>
</dbReference>
<dbReference type="CDD" id="cd00130">
    <property type="entry name" value="PAS"/>
    <property type="match status" value="1"/>
</dbReference>
<dbReference type="GO" id="GO:0052621">
    <property type="term" value="F:diguanylate cyclase activity"/>
    <property type="evidence" value="ECO:0007669"/>
    <property type="project" value="UniProtKB-EC"/>
</dbReference>
<evidence type="ECO:0000259" key="4">
    <source>
        <dbReference type="PROSITE" id="PS50113"/>
    </source>
</evidence>
<evidence type="ECO:0000259" key="3">
    <source>
        <dbReference type="PROSITE" id="PS50112"/>
    </source>
</evidence>
<dbReference type="InterPro" id="IPR043128">
    <property type="entry name" value="Rev_trsase/Diguanyl_cyclase"/>
</dbReference>
<evidence type="ECO:0000256" key="2">
    <source>
        <dbReference type="SAM" id="Phobius"/>
    </source>
</evidence>
<dbReference type="RefSeq" id="WP_114335045.1">
    <property type="nucleotide sequence ID" value="NZ_QMDL01000003.1"/>
</dbReference>
<proteinExistence type="predicted"/>
<name>A0A3M2RC10_9GAMM</name>
<keyword evidence="2" id="KW-0472">Membrane</keyword>
<dbReference type="PROSITE" id="PS50113">
    <property type="entry name" value="PAC"/>
    <property type="match status" value="1"/>
</dbReference>
<evidence type="ECO:0000259" key="5">
    <source>
        <dbReference type="PROSITE" id="PS50887"/>
    </source>
</evidence>
<comment type="cofactor">
    <cofactor evidence="1">
        <name>Mg(2+)</name>
        <dbReference type="ChEBI" id="CHEBI:18420"/>
    </cofactor>
</comment>
<feature type="domain" description="GGDEF" evidence="5">
    <location>
        <begin position="264"/>
        <end position="398"/>
    </location>
</feature>
<evidence type="ECO:0000256" key="1">
    <source>
        <dbReference type="ARBA" id="ARBA00001946"/>
    </source>
</evidence>
<evidence type="ECO:0000313" key="7">
    <source>
        <dbReference type="Proteomes" id="UP000265903"/>
    </source>
</evidence>
<feature type="domain" description="PAS" evidence="3">
    <location>
        <begin position="103"/>
        <end position="178"/>
    </location>
</feature>
<dbReference type="OrthoDB" id="5620448at2"/>
<gene>
    <name evidence="6" type="primary">ydaM_2</name>
    <name evidence="6" type="ORF">DOQ08_02291</name>
</gene>
<evidence type="ECO:0000313" key="6">
    <source>
        <dbReference type="EMBL" id="RMJ02827.1"/>
    </source>
</evidence>
<dbReference type="InterPro" id="IPR052163">
    <property type="entry name" value="DGC-Regulatory_Protein"/>
</dbReference>
<dbReference type="Gene3D" id="3.30.70.270">
    <property type="match status" value="1"/>
</dbReference>